<dbReference type="RefSeq" id="WP_315575341.1">
    <property type="nucleotide sequence ID" value="NZ_JARDXH010000002.1"/>
</dbReference>
<comment type="caution">
    <text evidence="1">The sequence shown here is derived from an EMBL/GenBank/DDBJ whole genome shotgun (WGS) entry which is preliminary data.</text>
</comment>
<evidence type="ECO:0000313" key="2">
    <source>
        <dbReference type="Proteomes" id="UP001249959"/>
    </source>
</evidence>
<evidence type="ECO:0000313" key="1">
    <source>
        <dbReference type="EMBL" id="MDU0808333.1"/>
    </source>
</evidence>
<sequence length="139" mass="15953">MFKRFAFNWKAQTAHGLHSPFVFDIYTQVIDPIYQQNPVNIQESIIHGLGKHLKLAAGKIHVVDFAKLNETDLQAISDLLDDQDNLLICLNIRHSEESLQNWAFIAAKTQAIHCIELFEMGIISLKRIAPKQHFFLKKS</sequence>
<dbReference type="EMBL" id="JAVNWW010000001">
    <property type="protein sequence ID" value="MDU0808333.1"/>
    <property type="molecule type" value="Genomic_DNA"/>
</dbReference>
<accession>A0ABU3TR51</accession>
<keyword evidence="2" id="KW-1185">Reference proteome</keyword>
<proteinExistence type="predicted"/>
<reference evidence="1 2" key="1">
    <citation type="submission" date="2023-09" db="EMBL/GenBank/DDBJ databases">
        <title>Aquirufa genomes.</title>
        <authorList>
            <person name="Pitt A."/>
        </authorList>
    </citation>
    <scope>NUCLEOTIDE SEQUENCE [LARGE SCALE GENOMIC DNA]</scope>
    <source>
        <strain evidence="1 2">LEOWEIH-7C</strain>
    </source>
</reference>
<organism evidence="1 2">
    <name type="scientific">Aquirufa regiilacus</name>
    <dbReference type="NCBI Taxonomy" id="3024868"/>
    <lineage>
        <taxon>Bacteria</taxon>
        <taxon>Pseudomonadati</taxon>
        <taxon>Bacteroidota</taxon>
        <taxon>Cytophagia</taxon>
        <taxon>Cytophagales</taxon>
        <taxon>Flectobacillaceae</taxon>
        <taxon>Aquirufa</taxon>
    </lineage>
</organism>
<dbReference type="Proteomes" id="UP001249959">
    <property type="component" value="Unassembled WGS sequence"/>
</dbReference>
<gene>
    <name evidence="1" type="ORF">PQG45_04710</name>
</gene>
<name>A0ABU3TR51_9BACT</name>
<protein>
    <submittedName>
        <fullName evidence="1">Uncharacterized protein</fullName>
    </submittedName>
</protein>